<evidence type="ECO:0000313" key="4">
    <source>
        <dbReference type="Proteomes" id="UP001283341"/>
    </source>
</evidence>
<accession>A0AAE0IHZ0</accession>
<dbReference type="PANTHER" id="PTHR10039">
    <property type="entry name" value="AMELOGENIN"/>
    <property type="match status" value="1"/>
</dbReference>
<dbReference type="Proteomes" id="UP001283341">
    <property type="component" value="Unassembled WGS sequence"/>
</dbReference>
<name>A0AAE0IHZ0_9PEZI</name>
<dbReference type="AlphaFoldDB" id="A0AAE0IHZ0"/>
<sequence length="591" mass="67837">MTEHPDYPKATRTSSHNTHQCGSIPLAELKHAFLLLAEELPKDLKLCLFIDGLDEYDGSHQDIIDLFQLLVVRVHLRGVLPTLREAPDARFTRADIQNYVCSNLFETERMRVMEARDPTTASKLMEDVVSKSSGVWLWVVLVVRILREGLADGSTLDELRQMMEEYPEELRNLYELVFERMNPRHRKQAFRMPLFLARVYEVEGGLPSLLRLSFLDQDTTASLKRRVKREPAGEIEETLATTKARLRNSPSPEEDDHIVFLHRTVSEFLQETQPTLYEETAEERYDPDLYLLASILWNFKTRDIFSRTPKTAFKLFHPTILAFFRYCQASERTFPGRVMEYTDEFVGALNEYWQMRGTVLSLPATWAHSFMPNDMHSNLPSEVLPAVSKHFQLHRSLRQYLHRKSAAQTGPVPDTTSKSELMAELPEWVSIPVQSAFNKYRGDIPYTPSVSNRQRRQKTKARHFNINGEDPKHLPTSWLRGLEVSNTYFRCKASHELLDMGFDPASVLVAMETAGVGTDISALWSWSLGRASMSDDIAVVDTGHRTASQRSQAESHKRSLLRRCHTHGRAQTATDGQRSQQGRSNCNKKEQ</sequence>
<feature type="domain" description="DUF7791" evidence="2">
    <location>
        <begin position="221"/>
        <end position="304"/>
    </location>
</feature>
<dbReference type="PANTHER" id="PTHR10039:SF5">
    <property type="entry name" value="NACHT DOMAIN-CONTAINING PROTEIN"/>
    <property type="match status" value="1"/>
</dbReference>
<protein>
    <recommendedName>
        <fullName evidence="2">DUF7791 domain-containing protein</fullName>
    </recommendedName>
</protein>
<reference evidence="3" key="2">
    <citation type="submission" date="2023-06" db="EMBL/GenBank/DDBJ databases">
        <authorList>
            <consortium name="Lawrence Berkeley National Laboratory"/>
            <person name="Haridas S."/>
            <person name="Hensen N."/>
            <person name="Bonometti L."/>
            <person name="Westerberg I."/>
            <person name="Brannstrom I.O."/>
            <person name="Guillou S."/>
            <person name="Cros-Aarteil S."/>
            <person name="Calhoun S."/>
            <person name="Kuo A."/>
            <person name="Mondo S."/>
            <person name="Pangilinan J."/>
            <person name="Riley R."/>
            <person name="Labutti K."/>
            <person name="Andreopoulos B."/>
            <person name="Lipzen A."/>
            <person name="Chen C."/>
            <person name="Yanf M."/>
            <person name="Daum C."/>
            <person name="Ng V."/>
            <person name="Clum A."/>
            <person name="Steindorff A."/>
            <person name="Ohm R."/>
            <person name="Martin F."/>
            <person name="Silar P."/>
            <person name="Natvig D."/>
            <person name="Lalanne C."/>
            <person name="Gautier V."/>
            <person name="Ament-Velasquez S.L."/>
            <person name="Kruys A."/>
            <person name="Hutchinson M.I."/>
            <person name="Powell A.J."/>
            <person name="Barry K."/>
            <person name="Miller A.N."/>
            <person name="Grigoriev I.V."/>
            <person name="Debuchy R."/>
            <person name="Gladieux P."/>
            <person name="Thoren M.H."/>
            <person name="Johannesson H."/>
        </authorList>
    </citation>
    <scope>NUCLEOTIDE SEQUENCE</scope>
    <source>
        <strain evidence="3">CBS 118394</strain>
    </source>
</reference>
<dbReference type="Pfam" id="PF25053">
    <property type="entry name" value="DUF7791"/>
    <property type="match status" value="1"/>
</dbReference>
<organism evidence="3 4">
    <name type="scientific">Apodospora peruviana</name>
    <dbReference type="NCBI Taxonomy" id="516989"/>
    <lineage>
        <taxon>Eukaryota</taxon>
        <taxon>Fungi</taxon>
        <taxon>Dikarya</taxon>
        <taxon>Ascomycota</taxon>
        <taxon>Pezizomycotina</taxon>
        <taxon>Sordariomycetes</taxon>
        <taxon>Sordariomycetidae</taxon>
        <taxon>Sordariales</taxon>
        <taxon>Lasiosphaeriaceae</taxon>
        <taxon>Apodospora</taxon>
    </lineage>
</organism>
<evidence type="ECO:0000259" key="2">
    <source>
        <dbReference type="Pfam" id="PF25053"/>
    </source>
</evidence>
<reference evidence="3" key="1">
    <citation type="journal article" date="2023" name="Mol. Phylogenet. Evol.">
        <title>Genome-scale phylogeny and comparative genomics of the fungal order Sordariales.</title>
        <authorList>
            <person name="Hensen N."/>
            <person name="Bonometti L."/>
            <person name="Westerberg I."/>
            <person name="Brannstrom I.O."/>
            <person name="Guillou S."/>
            <person name="Cros-Aarteil S."/>
            <person name="Calhoun S."/>
            <person name="Haridas S."/>
            <person name="Kuo A."/>
            <person name="Mondo S."/>
            <person name="Pangilinan J."/>
            <person name="Riley R."/>
            <person name="LaButti K."/>
            <person name="Andreopoulos B."/>
            <person name="Lipzen A."/>
            <person name="Chen C."/>
            <person name="Yan M."/>
            <person name="Daum C."/>
            <person name="Ng V."/>
            <person name="Clum A."/>
            <person name="Steindorff A."/>
            <person name="Ohm R.A."/>
            <person name="Martin F."/>
            <person name="Silar P."/>
            <person name="Natvig D.O."/>
            <person name="Lalanne C."/>
            <person name="Gautier V."/>
            <person name="Ament-Velasquez S.L."/>
            <person name="Kruys A."/>
            <person name="Hutchinson M.I."/>
            <person name="Powell A.J."/>
            <person name="Barry K."/>
            <person name="Miller A.N."/>
            <person name="Grigoriev I.V."/>
            <person name="Debuchy R."/>
            <person name="Gladieux P."/>
            <person name="Hiltunen Thoren M."/>
            <person name="Johannesson H."/>
        </authorList>
    </citation>
    <scope>NUCLEOTIDE SEQUENCE</scope>
    <source>
        <strain evidence="3">CBS 118394</strain>
    </source>
</reference>
<dbReference type="InterPro" id="IPR056693">
    <property type="entry name" value="DUF7791"/>
</dbReference>
<feature type="region of interest" description="Disordered" evidence="1">
    <location>
        <begin position="566"/>
        <end position="591"/>
    </location>
</feature>
<evidence type="ECO:0000256" key="1">
    <source>
        <dbReference type="SAM" id="MobiDB-lite"/>
    </source>
</evidence>
<gene>
    <name evidence="3" type="ORF">B0H66DRAFT_529374</name>
</gene>
<feature type="compositionally biased region" description="Polar residues" evidence="1">
    <location>
        <begin position="569"/>
        <end position="585"/>
    </location>
</feature>
<evidence type="ECO:0000313" key="3">
    <source>
        <dbReference type="EMBL" id="KAK3325329.1"/>
    </source>
</evidence>
<comment type="caution">
    <text evidence="3">The sequence shown here is derived from an EMBL/GenBank/DDBJ whole genome shotgun (WGS) entry which is preliminary data.</text>
</comment>
<keyword evidence="4" id="KW-1185">Reference proteome</keyword>
<proteinExistence type="predicted"/>
<dbReference type="EMBL" id="JAUEDM010000002">
    <property type="protein sequence ID" value="KAK3325329.1"/>
    <property type="molecule type" value="Genomic_DNA"/>
</dbReference>